<dbReference type="AlphaFoldDB" id="A0A382JF06"/>
<reference evidence="2" key="1">
    <citation type="submission" date="2018-05" db="EMBL/GenBank/DDBJ databases">
        <authorList>
            <person name="Lanie J.A."/>
            <person name="Ng W.-L."/>
            <person name="Kazmierczak K.M."/>
            <person name="Andrzejewski T.M."/>
            <person name="Davidsen T.M."/>
            <person name="Wayne K.J."/>
            <person name="Tettelin H."/>
            <person name="Glass J.I."/>
            <person name="Rusch D."/>
            <person name="Podicherti R."/>
            <person name="Tsui H.-C.T."/>
            <person name="Winkler M.E."/>
        </authorList>
    </citation>
    <scope>NUCLEOTIDE SEQUENCE</scope>
</reference>
<accession>A0A382JF06</accession>
<protein>
    <submittedName>
        <fullName evidence="2">Uncharacterized protein</fullName>
    </submittedName>
</protein>
<feature type="non-terminal residue" evidence="2">
    <location>
        <position position="37"/>
    </location>
</feature>
<keyword evidence="1" id="KW-0472">Membrane</keyword>
<sequence>MYSGSLFTPQDITRIDKNIINIVFLIIYKFFYILLSF</sequence>
<organism evidence="2">
    <name type="scientific">marine metagenome</name>
    <dbReference type="NCBI Taxonomy" id="408172"/>
    <lineage>
        <taxon>unclassified sequences</taxon>
        <taxon>metagenomes</taxon>
        <taxon>ecological metagenomes</taxon>
    </lineage>
</organism>
<feature type="transmembrane region" description="Helical" evidence="1">
    <location>
        <begin position="18"/>
        <end position="35"/>
    </location>
</feature>
<proteinExistence type="predicted"/>
<dbReference type="EMBL" id="UINC01074066">
    <property type="protein sequence ID" value="SVC10914.1"/>
    <property type="molecule type" value="Genomic_DNA"/>
</dbReference>
<evidence type="ECO:0000313" key="2">
    <source>
        <dbReference type="EMBL" id="SVC10914.1"/>
    </source>
</evidence>
<keyword evidence="1" id="KW-0812">Transmembrane</keyword>
<name>A0A382JF06_9ZZZZ</name>
<evidence type="ECO:0000256" key="1">
    <source>
        <dbReference type="SAM" id="Phobius"/>
    </source>
</evidence>
<gene>
    <name evidence="2" type="ORF">METZ01_LOCUS263768</name>
</gene>
<keyword evidence="1" id="KW-1133">Transmembrane helix</keyword>